<gene>
    <name evidence="9" type="ORF">PV09_09195</name>
</gene>
<dbReference type="VEuPathDB" id="FungiDB:PV09_09195"/>
<name>A0A0D2AJI9_9PEZI</name>
<reference evidence="9 10" key="1">
    <citation type="submission" date="2015-01" db="EMBL/GenBank/DDBJ databases">
        <title>The Genome Sequence of Ochroconis gallopava CBS43764.</title>
        <authorList>
            <consortium name="The Broad Institute Genomics Platform"/>
            <person name="Cuomo C."/>
            <person name="de Hoog S."/>
            <person name="Gorbushina A."/>
            <person name="Stielow B."/>
            <person name="Teixiera M."/>
            <person name="Abouelleil A."/>
            <person name="Chapman S.B."/>
            <person name="Priest M."/>
            <person name="Young S.K."/>
            <person name="Wortman J."/>
            <person name="Nusbaum C."/>
            <person name="Birren B."/>
        </authorList>
    </citation>
    <scope>NUCLEOTIDE SEQUENCE [LARGE SCALE GENOMIC DNA]</scope>
    <source>
        <strain evidence="9 10">CBS 43764</strain>
    </source>
</reference>
<protein>
    <recommendedName>
        <fullName evidence="3">Conserved oligomeric Golgi complex subunit 1</fullName>
    </recommendedName>
</protein>
<evidence type="ECO:0000256" key="8">
    <source>
        <dbReference type="SAM" id="MobiDB-lite"/>
    </source>
</evidence>
<evidence type="ECO:0000313" key="9">
    <source>
        <dbReference type="EMBL" id="KIV99093.1"/>
    </source>
</evidence>
<dbReference type="PANTHER" id="PTHR31658:SF0">
    <property type="entry name" value="CONSERVED OLIGOMERIC GOLGI COMPLEX SUBUNIT 1"/>
    <property type="match status" value="1"/>
</dbReference>
<keyword evidence="5" id="KW-0653">Protein transport</keyword>
<keyword evidence="7" id="KW-0472">Membrane</keyword>
<dbReference type="GO" id="GO:0006891">
    <property type="term" value="P:intra-Golgi vesicle-mediated transport"/>
    <property type="evidence" value="ECO:0007669"/>
    <property type="project" value="InterPro"/>
</dbReference>
<dbReference type="EMBL" id="KN847585">
    <property type="protein sequence ID" value="KIV99093.1"/>
    <property type="molecule type" value="Genomic_DNA"/>
</dbReference>
<dbReference type="HOGENOM" id="CLU_008451_0_0_1"/>
<sequence length="795" mass="89605">MATELPDPLTFSSWEDAFAHPIPTVRKLEQQLRRHADENREKLRALVGVSYRDLLGTAERIIDMDREMKLVEDMLAQTGHRCNVRVVDSISQGYAKIHSENASRVKDRNALASQLAILEECPVIITRVLRRKGSLLQAAKLLLLSRLIHKTLSQRPDAPPLVDHLKDRLSSLRVKLLRAIDKRFANPEQSVTRLVDDMCAYALAMSSTPSDVMQHFLNVRMRAIQWHLAQDSNTQTHVLKAMRLLLSTLQNSQLLFPKRLSEALLRLKDLPLVKQADVQSVTELRLDIHMRWLTDELRNYTPWPRHDELQKSEADRLIRGWAKSAQKAFVTGLAASLEEICNFDKILEIRQHLFEAWPWTDRRLPGLHSADVVDELREAFNERMAAIVQMQVKELNNVCKMIRGLLRNPGSVSLEEPLWSSSLTDMEVGVGGQYFKNAILSSYNGIQISTSPILVYFDEWISSINQIQADLKKMRDAHWEDDLGVEEEDNEIDSRQTLLSKDDPRILGDCLSKALQNQAKSLSDDFRALLNEVLSETESTNNNGTLGAVTLLRILREIFRRASVQDKILAEVTIPLISTDLITPLHERLSRDMCTKVRGLLSKSLVRLENSPVLAGKALWEGKPPLPIQPSAMVFRLLKEVTGCMADLGADLWSEAAVRAVKNVLSAAIAEELKRTVLNLSTEPKSQVANGDTSRVDGQHDSSSAEGGGNDSKVVEQADGKELRRDKLTQLAMDLTYLNTALSTRSRANLALQELIELVMGRIQLADAEKARVKKSATECWKRTYLLFALLVPEP</sequence>
<keyword evidence="4" id="KW-0813">Transport</keyword>
<evidence type="ECO:0000256" key="7">
    <source>
        <dbReference type="ARBA" id="ARBA00023136"/>
    </source>
</evidence>
<dbReference type="Pfam" id="PF08700">
    <property type="entry name" value="VPS51_Exo84_N"/>
    <property type="match status" value="1"/>
</dbReference>
<dbReference type="AlphaFoldDB" id="A0A0D2AJI9"/>
<dbReference type="GeneID" id="27317168"/>
<organism evidence="9 10">
    <name type="scientific">Verruconis gallopava</name>
    <dbReference type="NCBI Taxonomy" id="253628"/>
    <lineage>
        <taxon>Eukaryota</taxon>
        <taxon>Fungi</taxon>
        <taxon>Dikarya</taxon>
        <taxon>Ascomycota</taxon>
        <taxon>Pezizomycotina</taxon>
        <taxon>Dothideomycetes</taxon>
        <taxon>Pleosporomycetidae</taxon>
        <taxon>Venturiales</taxon>
        <taxon>Sympoventuriaceae</taxon>
        <taxon>Verruconis</taxon>
    </lineage>
</organism>
<dbReference type="GO" id="GO:0015031">
    <property type="term" value="P:protein transport"/>
    <property type="evidence" value="ECO:0007669"/>
    <property type="project" value="UniProtKB-KW"/>
</dbReference>
<feature type="region of interest" description="Disordered" evidence="8">
    <location>
        <begin position="684"/>
        <end position="719"/>
    </location>
</feature>
<dbReference type="InterPro" id="IPR033370">
    <property type="entry name" value="COG1"/>
</dbReference>
<dbReference type="InParanoid" id="A0A0D2AJI9"/>
<evidence type="ECO:0000256" key="2">
    <source>
        <dbReference type="ARBA" id="ARBA00006653"/>
    </source>
</evidence>
<evidence type="ECO:0000256" key="1">
    <source>
        <dbReference type="ARBA" id="ARBA00004395"/>
    </source>
</evidence>
<comment type="similarity">
    <text evidence="2">Belongs to the COG1 family.</text>
</comment>
<dbReference type="GO" id="GO:0000139">
    <property type="term" value="C:Golgi membrane"/>
    <property type="evidence" value="ECO:0007669"/>
    <property type="project" value="UniProtKB-SubCell"/>
</dbReference>
<proteinExistence type="inferred from homology"/>
<dbReference type="PANTHER" id="PTHR31658">
    <property type="entry name" value="CONSERVED OLIGOMERIC GOLGI COMPLEX SUBUNIT 1"/>
    <property type="match status" value="1"/>
</dbReference>
<evidence type="ECO:0000256" key="6">
    <source>
        <dbReference type="ARBA" id="ARBA00023034"/>
    </source>
</evidence>
<dbReference type="RefSeq" id="XP_016208963.1">
    <property type="nucleotide sequence ID" value="XM_016363205.1"/>
</dbReference>
<accession>A0A0D2AJI9</accession>
<feature type="compositionally biased region" description="Polar residues" evidence="8">
    <location>
        <begin position="684"/>
        <end position="693"/>
    </location>
</feature>
<evidence type="ECO:0000256" key="5">
    <source>
        <dbReference type="ARBA" id="ARBA00022927"/>
    </source>
</evidence>
<evidence type="ECO:0000256" key="4">
    <source>
        <dbReference type="ARBA" id="ARBA00022448"/>
    </source>
</evidence>
<keyword evidence="6" id="KW-0333">Golgi apparatus</keyword>
<comment type="subcellular location">
    <subcellularLocation>
        <location evidence="1">Golgi apparatus membrane</location>
        <topology evidence="1">Peripheral membrane protein</topology>
    </subcellularLocation>
</comment>
<dbReference type="STRING" id="253628.A0A0D2AJI9"/>
<dbReference type="GO" id="GO:0017119">
    <property type="term" value="C:Golgi transport complex"/>
    <property type="evidence" value="ECO:0007669"/>
    <property type="project" value="InterPro"/>
</dbReference>
<dbReference type="OrthoDB" id="46189at2759"/>
<dbReference type="Proteomes" id="UP000053259">
    <property type="component" value="Unassembled WGS sequence"/>
</dbReference>
<evidence type="ECO:0000313" key="10">
    <source>
        <dbReference type="Proteomes" id="UP000053259"/>
    </source>
</evidence>
<evidence type="ECO:0000256" key="3">
    <source>
        <dbReference type="ARBA" id="ARBA00020978"/>
    </source>
</evidence>
<keyword evidence="10" id="KW-1185">Reference proteome</keyword>